<organism evidence="1 2">
    <name type="scientific">Methylomonas albis</name>
    <dbReference type="NCBI Taxonomy" id="1854563"/>
    <lineage>
        <taxon>Bacteria</taxon>
        <taxon>Pseudomonadati</taxon>
        <taxon>Pseudomonadota</taxon>
        <taxon>Gammaproteobacteria</taxon>
        <taxon>Methylococcales</taxon>
        <taxon>Methylococcaceae</taxon>
        <taxon>Methylomonas</taxon>
    </lineage>
</organism>
<dbReference type="RefSeq" id="WP_192375645.1">
    <property type="nucleotide sequence ID" value="NZ_CAJHIV010000001.1"/>
</dbReference>
<dbReference type="Proteomes" id="UP000652176">
    <property type="component" value="Unassembled WGS sequence"/>
</dbReference>
<evidence type="ECO:0000313" key="2">
    <source>
        <dbReference type="Proteomes" id="UP000652176"/>
    </source>
</evidence>
<name>A0ABR9D2M4_9GAMM</name>
<reference evidence="1 2" key="1">
    <citation type="submission" date="2020-09" db="EMBL/GenBank/DDBJ databases">
        <title>Methylomonas albis sp. nov. and Methylomonas fluvii sp. nov.: Two cold-adapted methanotrophs from the River Elbe and an amended description of Methylovulum psychrotolerans strain Eb1.</title>
        <authorList>
            <person name="Bussmann I.K."/>
            <person name="Klings K.-W."/>
            <person name="Warnstedt J."/>
            <person name="Hoppert M."/>
            <person name="Saborowski A."/>
            <person name="Horn F."/>
            <person name="Liebner S."/>
        </authorList>
    </citation>
    <scope>NUCLEOTIDE SEQUENCE [LARGE SCALE GENOMIC DNA]</scope>
    <source>
        <strain evidence="1 2">EbA</strain>
    </source>
</reference>
<keyword evidence="2" id="KW-1185">Reference proteome</keyword>
<sequence>MSEQPGDLVNRAEEKKRCQSLIHLANLLLDRAIMSISSANADSVEESRKTRLVDRLSTEEIDILLSNILLEKDK</sequence>
<comment type="caution">
    <text evidence="1">The sequence shown here is derived from an EMBL/GenBank/DDBJ whole genome shotgun (WGS) entry which is preliminary data.</text>
</comment>
<gene>
    <name evidence="1" type="ORF">IE877_15985</name>
</gene>
<protein>
    <submittedName>
        <fullName evidence="1">Uncharacterized protein</fullName>
    </submittedName>
</protein>
<accession>A0ABR9D2M4</accession>
<evidence type="ECO:0000313" key="1">
    <source>
        <dbReference type="EMBL" id="MBD9357361.1"/>
    </source>
</evidence>
<proteinExistence type="predicted"/>
<dbReference type="EMBL" id="JACXSS010000001">
    <property type="protein sequence ID" value="MBD9357361.1"/>
    <property type="molecule type" value="Genomic_DNA"/>
</dbReference>